<evidence type="ECO:0000256" key="1">
    <source>
        <dbReference type="ARBA" id="ARBA00022801"/>
    </source>
</evidence>
<gene>
    <name evidence="4" type="ORF">DB32_007653</name>
</gene>
<dbReference type="PANTHER" id="PTHR21340">
    <property type="entry name" value="DIADENOSINE 5,5-P1,P4-TETRAPHOSPHATE PYROPHOSPHOHYDROLASE MUTT"/>
    <property type="match status" value="1"/>
</dbReference>
<proteinExistence type="inferred from homology"/>
<dbReference type="CDD" id="cd04662">
    <property type="entry name" value="NUDIX_Hydrolase"/>
    <property type="match status" value="1"/>
</dbReference>
<evidence type="ECO:0000259" key="3">
    <source>
        <dbReference type="PROSITE" id="PS51462"/>
    </source>
</evidence>
<protein>
    <recommendedName>
        <fullName evidence="3">Nudix hydrolase domain-containing protein</fullName>
    </recommendedName>
</protein>
<comment type="similarity">
    <text evidence="2">Belongs to the Nudix hydrolase family.</text>
</comment>
<dbReference type="InterPro" id="IPR051325">
    <property type="entry name" value="Nudix_hydrolase_domain"/>
</dbReference>
<dbReference type="GO" id="GO:0006167">
    <property type="term" value="P:AMP biosynthetic process"/>
    <property type="evidence" value="ECO:0007669"/>
    <property type="project" value="TreeGrafter"/>
</dbReference>
<dbReference type="SUPFAM" id="SSF55811">
    <property type="entry name" value="Nudix"/>
    <property type="match status" value="1"/>
</dbReference>
<dbReference type="GO" id="GO:0004081">
    <property type="term" value="F:bis(5'-nucleosyl)-tetraphosphatase (asymmetrical) activity"/>
    <property type="evidence" value="ECO:0007669"/>
    <property type="project" value="TreeGrafter"/>
</dbReference>
<dbReference type="PANTHER" id="PTHR21340:SF7">
    <property type="entry name" value="NUDIX HYDROLASE DOMAIN-CONTAINING PROTEIN"/>
    <property type="match status" value="1"/>
</dbReference>
<name>A0A0F6SHI5_9BACT</name>
<dbReference type="PRINTS" id="PR00502">
    <property type="entry name" value="NUDIXFAMILY"/>
</dbReference>
<dbReference type="InterPro" id="IPR015797">
    <property type="entry name" value="NUDIX_hydrolase-like_dom_sf"/>
</dbReference>
<dbReference type="STRING" id="927083.DB32_007653"/>
<dbReference type="RefSeq" id="WP_205627108.1">
    <property type="nucleotide sequence ID" value="NZ_CP011125.1"/>
</dbReference>
<evidence type="ECO:0000313" key="4">
    <source>
        <dbReference type="EMBL" id="AKF10504.1"/>
    </source>
</evidence>
<dbReference type="InterPro" id="IPR000086">
    <property type="entry name" value="NUDIX_hydrolase_dom"/>
</dbReference>
<dbReference type="KEGG" id="samy:DB32_007653"/>
<dbReference type="PROSITE" id="PS00893">
    <property type="entry name" value="NUDIX_BOX"/>
    <property type="match status" value="1"/>
</dbReference>
<dbReference type="InterPro" id="IPR020084">
    <property type="entry name" value="NUDIX_hydrolase_CS"/>
</dbReference>
<keyword evidence="5" id="KW-1185">Reference proteome</keyword>
<dbReference type="AlphaFoldDB" id="A0A0F6SHI5"/>
<organism evidence="4 5">
    <name type="scientific">Sandaracinus amylolyticus</name>
    <dbReference type="NCBI Taxonomy" id="927083"/>
    <lineage>
        <taxon>Bacteria</taxon>
        <taxon>Pseudomonadati</taxon>
        <taxon>Myxococcota</taxon>
        <taxon>Polyangia</taxon>
        <taxon>Polyangiales</taxon>
        <taxon>Sandaracinaceae</taxon>
        <taxon>Sandaracinus</taxon>
    </lineage>
</organism>
<evidence type="ECO:0000313" key="5">
    <source>
        <dbReference type="Proteomes" id="UP000034883"/>
    </source>
</evidence>
<dbReference type="PROSITE" id="PS51462">
    <property type="entry name" value="NUDIX"/>
    <property type="match status" value="1"/>
</dbReference>
<dbReference type="Gene3D" id="3.90.79.10">
    <property type="entry name" value="Nucleoside Triphosphate Pyrophosphohydrolase"/>
    <property type="match status" value="1"/>
</dbReference>
<dbReference type="EMBL" id="CP011125">
    <property type="protein sequence ID" value="AKF10504.1"/>
    <property type="molecule type" value="Genomic_DNA"/>
</dbReference>
<dbReference type="InterPro" id="IPR020476">
    <property type="entry name" value="Nudix_hydrolase"/>
</dbReference>
<evidence type="ECO:0000256" key="2">
    <source>
        <dbReference type="RuleBase" id="RU003476"/>
    </source>
</evidence>
<sequence>MSAGMVLLRRGARGIEMLVVHPGGPFFAKKHEGAWSIPKGMIEEGEDPLAAAQREVVEELGVTPPAPPYVALGDVRLKSGKRVHAWAARADFDPSRIVSNEFELEWPPRSGRLQRFPEVDRASWVDLETAKRLTSPALAPLFERAVSKETLDIVFGDPP</sequence>
<dbReference type="Pfam" id="PF00293">
    <property type="entry name" value="NUDIX"/>
    <property type="match status" value="1"/>
</dbReference>
<feature type="domain" description="Nudix hydrolase" evidence="3">
    <location>
        <begin position="1"/>
        <end position="152"/>
    </location>
</feature>
<dbReference type="GO" id="GO:0006754">
    <property type="term" value="P:ATP biosynthetic process"/>
    <property type="evidence" value="ECO:0007669"/>
    <property type="project" value="TreeGrafter"/>
</dbReference>
<accession>A0A0F6SHI5</accession>
<dbReference type="Proteomes" id="UP000034883">
    <property type="component" value="Chromosome"/>
</dbReference>
<reference evidence="4 5" key="1">
    <citation type="submission" date="2015-03" db="EMBL/GenBank/DDBJ databases">
        <title>Genome assembly of Sandaracinus amylolyticus DSM 53668.</title>
        <authorList>
            <person name="Sharma G."/>
            <person name="Subramanian S."/>
        </authorList>
    </citation>
    <scope>NUCLEOTIDE SEQUENCE [LARGE SCALE GENOMIC DNA]</scope>
    <source>
        <strain evidence="4 5">DSM 53668</strain>
    </source>
</reference>
<keyword evidence="1 2" id="KW-0378">Hydrolase</keyword>